<feature type="compositionally biased region" description="Basic and acidic residues" evidence="1">
    <location>
        <begin position="166"/>
        <end position="175"/>
    </location>
</feature>
<dbReference type="RefSeq" id="XP_051607865.1">
    <property type="nucleotide sequence ID" value="XM_051753096.1"/>
</dbReference>
<comment type="caution">
    <text evidence="2">The sequence shown here is derived from an EMBL/GenBank/DDBJ whole genome shotgun (WGS) entry which is preliminary data.</text>
</comment>
<dbReference type="EMBL" id="JAIHNG010000130">
    <property type="protein sequence ID" value="KAI5955522.1"/>
    <property type="molecule type" value="Genomic_DNA"/>
</dbReference>
<evidence type="ECO:0000256" key="1">
    <source>
        <dbReference type="SAM" id="MobiDB-lite"/>
    </source>
</evidence>
<feature type="compositionally biased region" description="Polar residues" evidence="1">
    <location>
        <begin position="44"/>
        <end position="62"/>
    </location>
</feature>
<protein>
    <submittedName>
        <fullName evidence="2">Uncharacterized protein</fullName>
    </submittedName>
</protein>
<proteinExistence type="predicted"/>
<feature type="region of interest" description="Disordered" evidence="1">
    <location>
        <begin position="161"/>
        <end position="181"/>
    </location>
</feature>
<feature type="compositionally biased region" description="Polar residues" evidence="1">
    <location>
        <begin position="257"/>
        <end position="274"/>
    </location>
</feature>
<accession>A0AAD5BD71</accession>
<dbReference type="Proteomes" id="UP001204833">
    <property type="component" value="Unassembled WGS sequence"/>
</dbReference>
<feature type="region of interest" description="Disordered" evidence="1">
    <location>
        <begin position="225"/>
        <end position="274"/>
    </location>
</feature>
<gene>
    <name evidence="2" type="ORF">KGF57_003654</name>
</gene>
<name>A0AAD5BD71_9ASCO</name>
<dbReference type="AlphaFoldDB" id="A0AAD5BD71"/>
<feature type="region of interest" description="Disordered" evidence="1">
    <location>
        <begin position="1"/>
        <end position="144"/>
    </location>
</feature>
<organism evidence="2 3">
    <name type="scientific">Candida theae</name>
    <dbReference type="NCBI Taxonomy" id="1198502"/>
    <lineage>
        <taxon>Eukaryota</taxon>
        <taxon>Fungi</taxon>
        <taxon>Dikarya</taxon>
        <taxon>Ascomycota</taxon>
        <taxon>Saccharomycotina</taxon>
        <taxon>Pichiomycetes</taxon>
        <taxon>Debaryomycetaceae</taxon>
        <taxon>Candida/Lodderomyces clade</taxon>
        <taxon>Candida</taxon>
    </lineage>
</organism>
<keyword evidence="3" id="KW-1185">Reference proteome</keyword>
<sequence length="508" mass="56694">MTAQFIKPRPTNIESSPARPTSLYVTPPLEILDDEYAEDPRLEQYSNSTLTPLSSIKSNSTFKQDHQRHISEQCVTRALPSLSISTPPITPNDDDDLSFFKPPPPPKVNDQGLYLQPGGHGPTSEFSLPSSTPSPSLSTSKRILSSPARLMKRLSVRFRSTSDVSLGKKDSDMKMKSNTSIVSPAQDSCLFDSRPSSYEQNSLSLKVDPELNSFDSIRVKIPRGQIEDSQSPVKSTPSIVNELGSPLGKEASRATRTEMQLAQSTPSSSPINRRSTFVLERLDQPTNSRKFDRNISTRQSSEVRNITTNKRMSLDSESDMFRTPPQYRKLVRPESSLLVPLSPPSRRESLGHSLNSVQTVFDSPLPRSRISCSPVESNPYLRLNIFLEDSQSTPPPKAGTGVTDTSIMPSPDNYDFIAIRLRKDRLQNINELVNVILFKIMNKKPNVKVNDVNLSIFFKDSQLKPISLKEPVGKRSSTSSVKGVLLDNDGLLLDYVQLKRKLYIRAQF</sequence>
<feature type="compositionally biased region" description="Low complexity" evidence="1">
    <location>
        <begin position="127"/>
        <end position="140"/>
    </location>
</feature>
<dbReference type="GeneID" id="76151712"/>
<reference evidence="2 3" key="1">
    <citation type="journal article" date="2022" name="DNA Res.">
        <title>Genome analysis of five recently described species of the CUG-Ser clade uncovers Candida theae as a new hybrid lineage with pathogenic potential in the Candida parapsilosis species complex.</title>
        <authorList>
            <person name="Mixao V."/>
            <person name="Del Olmo V."/>
            <person name="Hegedusova E."/>
            <person name="Saus E."/>
            <person name="Pryszcz L."/>
            <person name="Cillingova A."/>
            <person name="Nosek J."/>
            <person name="Gabaldon T."/>
        </authorList>
    </citation>
    <scope>NUCLEOTIDE SEQUENCE [LARGE SCALE GENOMIC DNA]</scope>
    <source>
        <strain evidence="2 3">CBS 12239</strain>
    </source>
</reference>
<feature type="compositionally biased region" description="Polar residues" evidence="1">
    <location>
        <begin position="227"/>
        <end position="239"/>
    </location>
</feature>
<evidence type="ECO:0000313" key="3">
    <source>
        <dbReference type="Proteomes" id="UP001204833"/>
    </source>
</evidence>
<evidence type="ECO:0000313" key="2">
    <source>
        <dbReference type="EMBL" id="KAI5955522.1"/>
    </source>
</evidence>